<evidence type="ECO:0000313" key="4">
    <source>
        <dbReference type="Proteomes" id="UP000820818"/>
    </source>
</evidence>
<reference evidence="3 4" key="1">
    <citation type="submission" date="2022-05" db="EMBL/GenBank/DDBJ databases">
        <title>A multi-omics perspective on studying reproductive biology in Daphnia sinensis.</title>
        <authorList>
            <person name="Jia J."/>
        </authorList>
    </citation>
    <scope>NUCLEOTIDE SEQUENCE [LARGE SCALE GENOMIC DNA]</scope>
    <source>
        <strain evidence="3 4">WSL</strain>
    </source>
</reference>
<feature type="compositionally biased region" description="Low complexity" evidence="1">
    <location>
        <begin position="97"/>
        <end position="106"/>
    </location>
</feature>
<feature type="region of interest" description="Disordered" evidence="1">
    <location>
        <begin position="76"/>
        <end position="106"/>
    </location>
</feature>
<comment type="caution">
    <text evidence="3">The sequence shown here is derived from an EMBL/GenBank/DDBJ whole genome shotgun (WGS) entry which is preliminary data.</text>
</comment>
<feature type="chain" id="PRO_5042019984" evidence="2">
    <location>
        <begin position="21"/>
        <end position="261"/>
    </location>
</feature>
<accession>A0AAD5PVA3</accession>
<feature type="compositionally biased region" description="Low complexity" evidence="1">
    <location>
        <begin position="167"/>
        <end position="180"/>
    </location>
</feature>
<feature type="compositionally biased region" description="Basic and acidic residues" evidence="1">
    <location>
        <begin position="184"/>
        <end position="193"/>
    </location>
</feature>
<gene>
    <name evidence="3" type="ORF">GHT06_016137</name>
</gene>
<sequence length="261" mass="27485">MFIKLSIFVFLTSIVYGVMGASVAVNVTDADMSDKNTTLLNSTMAVNASDNNLKARQVDLLQLNVSDASLNSTVNTTHLNSSSSMNTRASDDEGTVLGSSTSSNSSDIKLSLELNSTAANTSKAENLTTRAVAVDETHSDSNSTNNGTANPWSALPLFRDLNASLHNSSLRNSSDSSNSSQTTREIESLKDSIDSGAEEGLFDDEKSGNGTEKADQLLDDSSDGEDDGEDDGKGSTKKPCTTVSCFISRGCSDTSCSQEDN</sequence>
<feature type="signal peptide" evidence="2">
    <location>
        <begin position="1"/>
        <end position="20"/>
    </location>
</feature>
<evidence type="ECO:0000256" key="2">
    <source>
        <dbReference type="SAM" id="SignalP"/>
    </source>
</evidence>
<organism evidence="3 4">
    <name type="scientific">Daphnia sinensis</name>
    <dbReference type="NCBI Taxonomy" id="1820382"/>
    <lineage>
        <taxon>Eukaryota</taxon>
        <taxon>Metazoa</taxon>
        <taxon>Ecdysozoa</taxon>
        <taxon>Arthropoda</taxon>
        <taxon>Crustacea</taxon>
        <taxon>Branchiopoda</taxon>
        <taxon>Diplostraca</taxon>
        <taxon>Cladocera</taxon>
        <taxon>Anomopoda</taxon>
        <taxon>Daphniidae</taxon>
        <taxon>Daphnia</taxon>
        <taxon>Daphnia similis group</taxon>
    </lineage>
</organism>
<proteinExistence type="predicted"/>
<dbReference type="AlphaFoldDB" id="A0AAD5PVA3"/>
<dbReference type="EMBL" id="WJBH02000005">
    <property type="protein sequence ID" value="KAI9559348.1"/>
    <property type="molecule type" value="Genomic_DNA"/>
</dbReference>
<keyword evidence="2" id="KW-0732">Signal</keyword>
<evidence type="ECO:0000313" key="3">
    <source>
        <dbReference type="EMBL" id="KAI9559348.1"/>
    </source>
</evidence>
<protein>
    <submittedName>
        <fullName evidence="3">Uncharacterized protein</fullName>
    </submittedName>
</protein>
<evidence type="ECO:0000256" key="1">
    <source>
        <dbReference type="SAM" id="MobiDB-lite"/>
    </source>
</evidence>
<feature type="compositionally biased region" description="Polar residues" evidence="1">
    <location>
        <begin position="76"/>
        <end position="88"/>
    </location>
</feature>
<dbReference type="Proteomes" id="UP000820818">
    <property type="component" value="Linkage Group LG5"/>
</dbReference>
<feature type="compositionally biased region" description="Basic and acidic residues" evidence="1">
    <location>
        <begin position="203"/>
        <end position="216"/>
    </location>
</feature>
<name>A0AAD5PVA3_9CRUS</name>
<feature type="region of interest" description="Disordered" evidence="1">
    <location>
        <begin position="167"/>
        <end position="241"/>
    </location>
</feature>
<keyword evidence="4" id="KW-1185">Reference proteome</keyword>
<feature type="compositionally biased region" description="Acidic residues" evidence="1">
    <location>
        <begin position="217"/>
        <end position="230"/>
    </location>
</feature>